<proteinExistence type="predicted"/>
<sequence>MIARLGLIGFVLLVLGACSTGAPVPEDRFYQLDPGMPAVSPKVILKGGLSIAHIGADPLRGGRAILYRNQNRPLELARYHYEFWAEQPPRMIQRALQDALRQSGIIDRVEIEGQRPHFRYELKVDVRRFESLVGAGRSQADIELEVVLRTTRNDVPVWTKVYRKQNDAIPGDMHALANAMQQGLEQIFEQLAEDLKAAETNDN</sequence>
<evidence type="ECO:0000313" key="2">
    <source>
        <dbReference type="EMBL" id="VAW74621.1"/>
    </source>
</evidence>
<dbReference type="Pfam" id="PF03886">
    <property type="entry name" value="ABC_trans_aux"/>
    <property type="match status" value="1"/>
</dbReference>
<feature type="domain" description="ABC-type transport auxiliary lipoprotein component" evidence="1">
    <location>
        <begin position="30"/>
        <end position="192"/>
    </location>
</feature>
<dbReference type="PROSITE" id="PS51257">
    <property type="entry name" value="PROKAR_LIPOPROTEIN"/>
    <property type="match status" value="1"/>
</dbReference>
<dbReference type="AlphaFoldDB" id="A0A3B0Y4U0"/>
<organism evidence="2">
    <name type="scientific">hydrothermal vent metagenome</name>
    <dbReference type="NCBI Taxonomy" id="652676"/>
    <lineage>
        <taxon>unclassified sequences</taxon>
        <taxon>metagenomes</taxon>
        <taxon>ecological metagenomes</taxon>
    </lineage>
</organism>
<dbReference type="Gene3D" id="3.40.50.10610">
    <property type="entry name" value="ABC-type transport auxiliary lipoprotein component"/>
    <property type="match status" value="1"/>
</dbReference>
<dbReference type="InterPro" id="IPR005586">
    <property type="entry name" value="ABC_trans_aux"/>
</dbReference>
<name>A0A3B0Y4U0_9ZZZZ</name>
<dbReference type="EMBL" id="UOFN01000038">
    <property type="protein sequence ID" value="VAW74621.1"/>
    <property type="molecule type" value="Genomic_DNA"/>
</dbReference>
<protein>
    <recommendedName>
        <fullName evidence="1">ABC-type transport auxiliary lipoprotein component domain-containing protein</fullName>
    </recommendedName>
</protein>
<accession>A0A3B0Y4U0</accession>
<reference evidence="2" key="1">
    <citation type="submission" date="2018-06" db="EMBL/GenBank/DDBJ databases">
        <authorList>
            <person name="Zhirakovskaya E."/>
        </authorList>
    </citation>
    <scope>NUCLEOTIDE SEQUENCE</scope>
</reference>
<evidence type="ECO:0000259" key="1">
    <source>
        <dbReference type="Pfam" id="PF03886"/>
    </source>
</evidence>
<gene>
    <name evidence="2" type="ORF">MNBD_GAMMA15-2158</name>
</gene>
<dbReference type="SUPFAM" id="SSF159594">
    <property type="entry name" value="XCC0632-like"/>
    <property type="match status" value="1"/>
</dbReference>